<proteinExistence type="predicted"/>
<evidence type="ECO:0000313" key="2">
    <source>
        <dbReference type="Proteomes" id="UP000663760"/>
    </source>
</evidence>
<dbReference type="AlphaFoldDB" id="A0A7I8K5Q9"/>
<protein>
    <submittedName>
        <fullName evidence="1">Uncharacterized protein</fullName>
    </submittedName>
</protein>
<organism evidence="1 2">
    <name type="scientific">Spirodela intermedia</name>
    <name type="common">Intermediate duckweed</name>
    <dbReference type="NCBI Taxonomy" id="51605"/>
    <lineage>
        <taxon>Eukaryota</taxon>
        <taxon>Viridiplantae</taxon>
        <taxon>Streptophyta</taxon>
        <taxon>Embryophyta</taxon>
        <taxon>Tracheophyta</taxon>
        <taxon>Spermatophyta</taxon>
        <taxon>Magnoliopsida</taxon>
        <taxon>Liliopsida</taxon>
        <taxon>Araceae</taxon>
        <taxon>Lemnoideae</taxon>
        <taxon>Spirodela</taxon>
    </lineage>
</organism>
<gene>
    <name evidence="1" type="ORF">SI8410_03003746</name>
</gene>
<keyword evidence="2" id="KW-1185">Reference proteome</keyword>
<accession>A0A7I8K5Q9</accession>
<sequence length="122" mass="13518">MTVESRAAIARMSAHDTTPGHTFSTRDLIRSMTENPRTELLLGLAVFSPIKFPVSSRSIDPSQPWKNSLTSEGRTLLGRGLAFTKQSWKWRRSSEAPMRCSLATAALTADRIVERALGQEES</sequence>
<name>A0A7I8K5Q9_SPIIN</name>
<dbReference type="EMBL" id="LR746266">
    <property type="protein sequence ID" value="CAA7392915.1"/>
    <property type="molecule type" value="Genomic_DNA"/>
</dbReference>
<dbReference type="Proteomes" id="UP000663760">
    <property type="component" value="Chromosome 3"/>
</dbReference>
<evidence type="ECO:0000313" key="1">
    <source>
        <dbReference type="EMBL" id="CAA7392915.1"/>
    </source>
</evidence>
<reference evidence="1" key="1">
    <citation type="submission" date="2020-02" db="EMBL/GenBank/DDBJ databases">
        <authorList>
            <person name="Scholz U."/>
            <person name="Mascher M."/>
            <person name="Fiebig A."/>
        </authorList>
    </citation>
    <scope>NUCLEOTIDE SEQUENCE</scope>
</reference>